<organism evidence="2">
    <name type="scientific">Ixodes ricinus</name>
    <name type="common">Common tick</name>
    <name type="synonym">Acarus ricinus</name>
    <dbReference type="NCBI Taxonomy" id="34613"/>
    <lineage>
        <taxon>Eukaryota</taxon>
        <taxon>Metazoa</taxon>
        <taxon>Ecdysozoa</taxon>
        <taxon>Arthropoda</taxon>
        <taxon>Chelicerata</taxon>
        <taxon>Arachnida</taxon>
        <taxon>Acari</taxon>
        <taxon>Parasitiformes</taxon>
        <taxon>Ixodida</taxon>
        <taxon>Ixodoidea</taxon>
        <taxon>Ixodidae</taxon>
        <taxon>Ixodinae</taxon>
        <taxon>Ixodes</taxon>
    </lineage>
</organism>
<evidence type="ECO:0000313" key="2">
    <source>
        <dbReference type="EMBL" id="JAB69543.1"/>
    </source>
</evidence>
<keyword evidence="1" id="KW-0472">Membrane</keyword>
<sequence>MACSMPCVHSSTSLQWHSFLFFLFFFFFLRRVGFRLPSQEGVGHGGRSFSFDKFEGERLPYIDIDFRQVSSSRPCLGKHVAGRLRCGPCSGGCLLISTGNSLFCVCVAHSRIWGNRVKWRGAAHLDLDLPPSICRSCSRSQEAKSRRYERKREKRHITEVGRVHDLSGGLSEGQEMKMTQDFVFFGSQRP</sequence>
<protein>
    <submittedName>
        <fullName evidence="2">Putative secreted protein</fullName>
    </submittedName>
</protein>
<feature type="transmembrane region" description="Helical" evidence="1">
    <location>
        <begin position="12"/>
        <end position="29"/>
    </location>
</feature>
<evidence type="ECO:0000256" key="1">
    <source>
        <dbReference type="SAM" id="Phobius"/>
    </source>
</evidence>
<reference evidence="2" key="1">
    <citation type="journal article" date="2015" name="Sci. Rep.">
        <title>Tissue- and time-dependent transcription in Ixodes ricinus salivary glands and midguts when blood feeding on the vertebrate host.</title>
        <authorList>
            <person name="Kotsyfakis M."/>
            <person name="Schwarz A."/>
            <person name="Erhart J."/>
            <person name="Ribeiro J.M."/>
        </authorList>
    </citation>
    <scope>NUCLEOTIDE SEQUENCE</scope>
    <source>
        <tissue evidence="2">Salivary gland and midgut</tissue>
    </source>
</reference>
<proteinExistence type="evidence at transcript level"/>
<dbReference type="AlphaFoldDB" id="V5H9C5"/>
<accession>V5H9C5</accession>
<keyword evidence="1" id="KW-1133">Transmembrane helix</keyword>
<name>V5H9C5_IXORI</name>
<dbReference type="EMBL" id="GANP01014925">
    <property type="protein sequence ID" value="JAB69543.1"/>
    <property type="molecule type" value="mRNA"/>
</dbReference>
<keyword evidence="1" id="KW-0812">Transmembrane</keyword>